<protein>
    <submittedName>
        <fullName evidence="1">Uncharacterized protein</fullName>
    </submittedName>
</protein>
<dbReference type="Proteomes" id="UP001732700">
    <property type="component" value="Chromosome 5D"/>
</dbReference>
<sequence>MGDAAILNRGSILLAREPRFTDSRNDTTATAKSEGGYTMAVSFWVAEPPKLSLFSIDCTKHTKPGYFSVSPHVVGADGPFVLLRAAFAGSATRKYFLYKAGAGDYPPSLELIPSPYDDLRGVRELGILGLGSGHYLLAALHDAPSELESDGYQLRIYSSETKSWITRTLNNPCPGVDRVIPDKVITLGQEGLLGWVDLSHGLLVCNLLRLLQPPDLDPPGAAVAVSFFIPLPETLAGNRYKLKYPIPPTKKMKKHPSADEPYSSASWFRDLTCVNGVLKFVEMENPPPENRKANIIYKEDLIMLLKRKAVDRNSKQQLSAFRDAWRTVTWTWNLSTNLFWCQTSCAVHVVDIKEGQQLRDLYSAFPILSPNTDDDILYLNSLEEPSQRDGWVTAIDMGNKSLKAIARYHLPDDICYSHGYDSEHPFHACTLSRHLDITNTGIQVSACRMIPEASSSANHPSETSIPVDSCEPRTTIQSLIELSAKIRAEKNTPKSIAQNPHISQVHPVENNLPQQHKWDAPPRHSLWPHQNNLPPQQCFNKPDGSSGPGYPSMAPVHGRHNYQSLLPPSKHQLISSSEFGSHEAPLPSFNSYHGANYHGYSQVLCAPNSYAYGAHTGYDNYRQQFQQLPPTLELPIGASWQHPPSAVEHRPNLER</sequence>
<keyword evidence="2" id="KW-1185">Reference proteome</keyword>
<evidence type="ECO:0000313" key="2">
    <source>
        <dbReference type="Proteomes" id="UP001732700"/>
    </source>
</evidence>
<name>A0ACD5YHZ4_AVESA</name>
<dbReference type="EnsemblPlants" id="AVESA.00010b.r2.5DG0976360.1">
    <property type="protein sequence ID" value="AVESA.00010b.r2.5DG0976360.1.CDS"/>
    <property type="gene ID" value="AVESA.00010b.r2.5DG0976360"/>
</dbReference>
<proteinExistence type="predicted"/>
<reference evidence="1" key="1">
    <citation type="submission" date="2021-05" db="EMBL/GenBank/DDBJ databases">
        <authorList>
            <person name="Scholz U."/>
            <person name="Mascher M."/>
            <person name="Fiebig A."/>
        </authorList>
    </citation>
    <scope>NUCLEOTIDE SEQUENCE [LARGE SCALE GENOMIC DNA]</scope>
</reference>
<reference evidence="1" key="2">
    <citation type="submission" date="2025-09" db="UniProtKB">
        <authorList>
            <consortium name="EnsemblPlants"/>
        </authorList>
    </citation>
    <scope>IDENTIFICATION</scope>
</reference>
<organism evidence="1 2">
    <name type="scientific">Avena sativa</name>
    <name type="common">Oat</name>
    <dbReference type="NCBI Taxonomy" id="4498"/>
    <lineage>
        <taxon>Eukaryota</taxon>
        <taxon>Viridiplantae</taxon>
        <taxon>Streptophyta</taxon>
        <taxon>Embryophyta</taxon>
        <taxon>Tracheophyta</taxon>
        <taxon>Spermatophyta</taxon>
        <taxon>Magnoliopsida</taxon>
        <taxon>Liliopsida</taxon>
        <taxon>Poales</taxon>
        <taxon>Poaceae</taxon>
        <taxon>BOP clade</taxon>
        <taxon>Pooideae</taxon>
        <taxon>Poodae</taxon>
        <taxon>Poeae</taxon>
        <taxon>Poeae Chloroplast Group 1 (Aveneae type)</taxon>
        <taxon>Aveninae</taxon>
        <taxon>Avena</taxon>
    </lineage>
</organism>
<accession>A0ACD5YHZ4</accession>
<evidence type="ECO:0000313" key="1">
    <source>
        <dbReference type="EnsemblPlants" id="AVESA.00010b.r2.5DG0976360.1.CDS"/>
    </source>
</evidence>